<sequence>MRDSSVLPCWACCCGLASPASCTTSGAVHCGQPCLRMSIWAKEQTSPTPTTSTVKLRRKSTISGARWRSTQHSTKGVTRGLSSSSSRCTALYWNRCANSSLTA</sequence>
<evidence type="ECO:0000313" key="1">
    <source>
        <dbReference type="EMBL" id="JAR92916.1"/>
    </source>
</evidence>
<reference evidence="1" key="1">
    <citation type="journal article" date="2018" name="PLoS Negl. Trop. Dis.">
        <title>Sialome diversity of ticks revealed by RNAseq of single tick salivary glands.</title>
        <authorList>
            <person name="Perner J."/>
            <person name="Kropackova S."/>
            <person name="Kopacek P."/>
            <person name="Ribeiro J.M."/>
        </authorList>
    </citation>
    <scope>NUCLEOTIDE SEQUENCE</scope>
    <source>
        <strain evidence="1">Siblings of single egg batch collected in Ceske Budejovice</strain>
        <tissue evidence="1">Salivary glands</tissue>
    </source>
</reference>
<accession>A0A147BQ80</accession>
<dbReference type="AlphaFoldDB" id="A0A147BQ80"/>
<proteinExistence type="predicted"/>
<name>A0A147BQ80_IXORI</name>
<dbReference type="EMBL" id="GEGO01002488">
    <property type="protein sequence ID" value="JAR92916.1"/>
    <property type="molecule type" value="Transcribed_RNA"/>
</dbReference>
<organism evidence="1">
    <name type="scientific">Ixodes ricinus</name>
    <name type="common">Common tick</name>
    <name type="synonym">Acarus ricinus</name>
    <dbReference type="NCBI Taxonomy" id="34613"/>
    <lineage>
        <taxon>Eukaryota</taxon>
        <taxon>Metazoa</taxon>
        <taxon>Ecdysozoa</taxon>
        <taxon>Arthropoda</taxon>
        <taxon>Chelicerata</taxon>
        <taxon>Arachnida</taxon>
        <taxon>Acari</taxon>
        <taxon>Parasitiformes</taxon>
        <taxon>Ixodida</taxon>
        <taxon>Ixodoidea</taxon>
        <taxon>Ixodidae</taxon>
        <taxon>Ixodinae</taxon>
        <taxon>Ixodes</taxon>
    </lineage>
</organism>
<protein>
    <submittedName>
        <fullName evidence="1">Putative secreted protein</fullName>
    </submittedName>
</protein>